<evidence type="ECO:0000313" key="1">
    <source>
        <dbReference type="EMBL" id="PPK86325.1"/>
    </source>
</evidence>
<name>A0A2S6I5A2_9BACT</name>
<dbReference type="InterPro" id="IPR005901">
    <property type="entry name" value="GLPGLI"/>
</dbReference>
<keyword evidence="2" id="KW-1185">Reference proteome</keyword>
<dbReference type="AlphaFoldDB" id="A0A2S6I5A2"/>
<dbReference type="RefSeq" id="WP_104420768.1">
    <property type="nucleotide sequence ID" value="NZ_PTJC01000006.1"/>
</dbReference>
<proteinExistence type="predicted"/>
<dbReference type="Proteomes" id="UP000237662">
    <property type="component" value="Unassembled WGS sequence"/>
</dbReference>
<protein>
    <submittedName>
        <fullName evidence="1">GLPGLI family protein</fullName>
    </submittedName>
</protein>
<reference evidence="1 2" key="1">
    <citation type="submission" date="2018-02" db="EMBL/GenBank/DDBJ databases">
        <title>Genomic Encyclopedia of Archaeal and Bacterial Type Strains, Phase II (KMG-II): from individual species to whole genera.</title>
        <authorList>
            <person name="Goeker M."/>
        </authorList>
    </citation>
    <scope>NUCLEOTIDE SEQUENCE [LARGE SCALE GENOMIC DNA]</scope>
    <source>
        <strain evidence="1 2">DSM 29526</strain>
    </source>
</reference>
<sequence length="262" mass="28888">MRLPLLYSLFVVVCTAALLPGIAWSQVQYGTVTYTASPTFRMTPSHDAVPQTDKVAKMLRDFSAGGGFDKQYTLTFTSGAYLFQEIAKPGQTLENGGMTVTILNDQTDPEAFYTDTQTDTYVNQEAIADRLFLHDGSVQAVNWIRLESTIPASDATLGFELKTATAITSRGDSLTAAYAPALPLPFGPRNYYGLPGAILQLDVCRNESCTRYRATKMSVLPVEPTLSPPTEGKHVSRERFNALRDKFRARKQPSTTQIVRQN</sequence>
<dbReference type="NCBIfam" id="TIGR01200">
    <property type="entry name" value="GLPGLI"/>
    <property type="match status" value="1"/>
</dbReference>
<gene>
    <name evidence="1" type="ORF">CLV84_3251</name>
</gene>
<evidence type="ECO:0000313" key="2">
    <source>
        <dbReference type="Proteomes" id="UP000237662"/>
    </source>
</evidence>
<comment type="caution">
    <text evidence="1">The sequence shown here is derived from an EMBL/GenBank/DDBJ whole genome shotgun (WGS) entry which is preliminary data.</text>
</comment>
<dbReference type="OrthoDB" id="1068986at2"/>
<dbReference type="EMBL" id="PTJC01000006">
    <property type="protein sequence ID" value="PPK86325.1"/>
    <property type="molecule type" value="Genomic_DNA"/>
</dbReference>
<organism evidence="1 2">
    <name type="scientific">Neolewinella xylanilytica</name>
    <dbReference type="NCBI Taxonomy" id="1514080"/>
    <lineage>
        <taxon>Bacteria</taxon>
        <taxon>Pseudomonadati</taxon>
        <taxon>Bacteroidota</taxon>
        <taxon>Saprospiria</taxon>
        <taxon>Saprospirales</taxon>
        <taxon>Lewinellaceae</taxon>
        <taxon>Neolewinella</taxon>
    </lineage>
</organism>
<accession>A0A2S6I5A2</accession>